<keyword evidence="2" id="KW-1185">Reference proteome</keyword>
<protein>
    <submittedName>
        <fullName evidence="1">Uncharacterized protein</fullName>
    </submittedName>
</protein>
<evidence type="ECO:0000313" key="2">
    <source>
        <dbReference type="Proteomes" id="UP000290289"/>
    </source>
</evidence>
<evidence type="ECO:0000313" key="1">
    <source>
        <dbReference type="EMBL" id="RXH86174.1"/>
    </source>
</evidence>
<dbReference type="EMBL" id="RDQH01000336">
    <property type="protein sequence ID" value="RXH86174.1"/>
    <property type="molecule type" value="Genomic_DNA"/>
</dbReference>
<accession>A0A498IVM4</accession>
<organism evidence="1 2">
    <name type="scientific">Malus domestica</name>
    <name type="common">Apple</name>
    <name type="synonym">Pyrus malus</name>
    <dbReference type="NCBI Taxonomy" id="3750"/>
    <lineage>
        <taxon>Eukaryota</taxon>
        <taxon>Viridiplantae</taxon>
        <taxon>Streptophyta</taxon>
        <taxon>Embryophyta</taxon>
        <taxon>Tracheophyta</taxon>
        <taxon>Spermatophyta</taxon>
        <taxon>Magnoliopsida</taxon>
        <taxon>eudicotyledons</taxon>
        <taxon>Gunneridae</taxon>
        <taxon>Pentapetalae</taxon>
        <taxon>rosids</taxon>
        <taxon>fabids</taxon>
        <taxon>Rosales</taxon>
        <taxon>Rosaceae</taxon>
        <taxon>Amygdaloideae</taxon>
        <taxon>Maleae</taxon>
        <taxon>Malus</taxon>
    </lineage>
</organism>
<dbReference type="AlphaFoldDB" id="A0A498IVM4"/>
<proteinExistence type="predicted"/>
<sequence length="93" mass="10772">MNRGRDNRTLRGLQMRKEICPTRVTGVNKGLRVPKKICPIGGKNFKREIFSTAELSMDCNCQMRSFSEEMYPKRKSKFLSGIICCQRRLAELN</sequence>
<gene>
    <name evidence="1" type="ORF">DVH24_017227</name>
</gene>
<name>A0A498IVM4_MALDO</name>
<dbReference type="Proteomes" id="UP000290289">
    <property type="component" value="Chromosome 10"/>
</dbReference>
<comment type="caution">
    <text evidence="1">The sequence shown here is derived from an EMBL/GenBank/DDBJ whole genome shotgun (WGS) entry which is preliminary data.</text>
</comment>
<reference evidence="1 2" key="1">
    <citation type="submission" date="2018-10" db="EMBL/GenBank/DDBJ databases">
        <title>A high-quality apple genome assembly.</title>
        <authorList>
            <person name="Hu J."/>
        </authorList>
    </citation>
    <scope>NUCLEOTIDE SEQUENCE [LARGE SCALE GENOMIC DNA]</scope>
    <source>
        <strain evidence="2">cv. HFTH1</strain>
        <tissue evidence="1">Young leaf</tissue>
    </source>
</reference>